<keyword evidence="8" id="KW-0227">DNA damage</keyword>
<feature type="compositionally biased region" description="Polar residues" evidence="16">
    <location>
        <begin position="726"/>
        <end position="739"/>
    </location>
</feature>
<dbReference type="AlphaFoldDB" id="A0A2A2L5Y4"/>
<keyword evidence="6" id="KW-0677">Repeat</keyword>
<evidence type="ECO:0000256" key="8">
    <source>
        <dbReference type="ARBA" id="ARBA00022763"/>
    </source>
</evidence>
<evidence type="ECO:0000256" key="14">
    <source>
        <dbReference type="ARBA" id="ARBA00030676"/>
    </source>
</evidence>
<keyword evidence="11" id="KW-0233">DNA recombination</keyword>
<dbReference type="GO" id="GO:0003910">
    <property type="term" value="F:DNA ligase (ATP) activity"/>
    <property type="evidence" value="ECO:0007669"/>
    <property type="project" value="InterPro"/>
</dbReference>
<comment type="similarity">
    <text evidence="3">Belongs to the ATP-dependent DNA ligase family.</text>
</comment>
<dbReference type="InterPro" id="IPR044125">
    <property type="entry name" value="Adenylation_DNA_ligase_IV"/>
</dbReference>
<dbReference type="STRING" id="2018661.A0A2A2L5Y4"/>
<keyword evidence="5" id="KW-0479">Metal-binding</keyword>
<feature type="compositionally biased region" description="Acidic residues" evidence="16">
    <location>
        <begin position="741"/>
        <end position="756"/>
    </location>
</feature>
<evidence type="ECO:0000313" key="20">
    <source>
        <dbReference type="Proteomes" id="UP000218231"/>
    </source>
</evidence>
<dbReference type="GO" id="GO:0005958">
    <property type="term" value="C:DNA-dependent protein kinase-DNA ligase 4 complex"/>
    <property type="evidence" value="ECO:0007669"/>
    <property type="project" value="TreeGrafter"/>
</dbReference>
<keyword evidence="10" id="KW-0460">Magnesium</keyword>
<dbReference type="EMBL" id="LIAE01007155">
    <property type="protein sequence ID" value="PAV81553.1"/>
    <property type="molecule type" value="Genomic_DNA"/>
</dbReference>
<dbReference type="GO" id="GO:0046872">
    <property type="term" value="F:metal ion binding"/>
    <property type="evidence" value="ECO:0007669"/>
    <property type="project" value="UniProtKB-KW"/>
</dbReference>
<evidence type="ECO:0000256" key="15">
    <source>
        <dbReference type="ARBA" id="ARBA00031942"/>
    </source>
</evidence>
<reference evidence="19 20" key="1">
    <citation type="journal article" date="2017" name="Curr. Biol.">
        <title>Genome architecture and evolution of a unichromosomal asexual nematode.</title>
        <authorList>
            <person name="Fradin H."/>
            <person name="Zegar C."/>
            <person name="Gutwein M."/>
            <person name="Lucas J."/>
            <person name="Kovtun M."/>
            <person name="Corcoran D."/>
            <person name="Baugh L.R."/>
            <person name="Kiontke K."/>
            <person name="Gunsalus K."/>
            <person name="Fitch D.H."/>
            <person name="Piano F."/>
        </authorList>
    </citation>
    <scope>NUCLEOTIDE SEQUENCE [LARGE SCALE GENOMIC DNA]</scope>
    <source>
        <strain evidence="19">PF1309</strain>
    </source>
</reference>
<dbReference type="OrthoDB" id="206088at2759"/>
<dbReference type="GO" id="GO:0003677">
    <property type="term" value="F:DNA binding"/>
    <property type="evidence" value="ECO:0007669"/>
    <property type="project" value="InterPro"/>
</dbReference>
<evidence type="ECO:0000256" key="16">
    <source>
        <dbReference type="SAM" id="MobiDB-lite"/>
    </source>
</evidence>
<evidence type="ECO:0000256" key="6">
    <source>
        <dbReference type="ARBA" id="ARBA00022737"/>
    </source>
</evidence>
<dbReference type="GO" id="GO:0006297">
    <property type="term" value="P:nucleotide-excision repair, DNA gap filling"/>
    <property type="evidence" value="ECO:0007669"/>
    <property type="project" value="TreeGrafter"/>
</dbReference>
<evidence type="ECO:0000256" key="10">
    <source>
        <dbReference type="ARBA" id="ARBA00022842"/>
    </source>
</evidence>
<dbReference type="GO" id="GO:0006303">
    <property type="term" value="P:double-strand break repair via nonhomologous end joining"/>
    <property type="evidence" value="ECO:0007669"/>
    <property type="project" value="TreeGrafter"/>
</dbReference>
<feature type="compositionally biased region" description="Basic and acidic residues" evidence="16">
    <location>
        <begin position="757"/>
        <end position="769"/>
    </location>
</feature>
<gene>
    <name evidence="19" type="ORF">WR25_08549</name>
</gene>
<organism evidence="19 20">
    <name type="scientific">Diploscapter pachys</name>
    <dbReference type="NCBI Taxonomy" id="2018661"/>
    <lineage>
        <taxon>Eukaryota</taxon>
        <taxon>Metazoa</taxon>
        <taxon>Ecdysozoa</taxon>
        <taxon>Nematoda</taxon>
        <taxon>Chromadorea</taxon>
        <taxon>Rhabditida</taxon>
        <taxon>Rhabditina</taxon>
        <taxon>Rhabditomorpha</taxon>
        <taxon>Rhabditoidea</taxon>
        <taxon>Rhabditidae</taxon>
        <taxon>Diploscapter</taxon>
    </lineage>
</organism>
<dbReference type="Gene3D" id="1.10.3260.10">
    <property type="entry name" value="DNA ligase, ATP-dependent, N-terminal domain"/>
    <property type="match status" value="1"/>
</dbReference>
<dbReference type="PANTHER" id="PTHR45997">
    <property type="entry name" value="DNA LIGASE 4"/>
    <property type="match status" value="1"/>
</dbReference>
<feature type="domain" description="ATP-dependent DNA ligase family profile" evidence="17">
    <location>
        <begin position="325"/>
        <end position="427"/>
    </location>
</feature>
<keyword evidence="12" id="KW-0234">DNA repair</keyword>
<dbReference type="SUPFAM" id="SSF52113">
    <property type="entry name" value="BRCT domain"/>
    <property type="match status" value="1"/>
</dbReference>
<evidence type="ECO:0000256" key="1">
    <source>
        <dbReference type="ARBA" id="ARBA00001946"/>
    </source>
</evidence>
<evidence type="ECO:0000256" key="4">
    <source>
        <dbReference type="ARBA" id="ARBA00022598"/>
    </source>
</evidence>
<evidence type="ECO:0000313" key="19">
    <source>
        <dbReference type="EMBL" id="PAV81553.1"/>
    </source>
</evidence>
<dbReference type="PROSITE" id="PS50172">
    <property type="entry name" value="BRCT"/>
    <property type="match status" value="1"/>
</dbReference>
<evidence type="ECO:0000259" key="18">
    <source>
        <dbReference type="PROSITE" id="PS50172"/>
    </source>
</evidence>
<comment type="subcellular location">
    <subcellularLocation>
        <location evidence="2">Nucleus</location>
    </subcellularLocation>
</comment>
<dbReference type="InterPro" id="IPR036420">
    <property type="entry name" value="BRCT_dom_sf"/>
</dbReference>
<keyword evidence="9" id="KW-0067">ATP-binding</keyword>
<dbReference type="SUPFAM" id="SSF56091">
    <property type="entry name" value="DNA ligase/mRNA capping enzyme, catalytic domain"/>
    <property type="match status" value="1"/>
</dbReference>
<comment type="cofactor">
    <cofactor evidence="1">
        <name>Mg(2+)</name>
        <dbReference type="ChEBI" id="CHEBI:18420"/>
    </cofactor>
</comment>
<evidence type="ECO:0000259" key="17">
    <source>
        <dbReference type="PROSITE" id="PS50160"/>
    </source>
</evidence>
<dbReference type="InterPro" id="IPR012308">
    <property type="entry name" value="DNA_ligase_ATP-dep_N"/>
</dbReference>
<evidence type="ECO:0000256" key="9">
    <source>
        <dbReference type="ARBA" id="ARBA00022840"/>
    </source>
</evidence>
<evidence type="ECO:0000256" key="7">
    <source>
        <dbReference type="ARBA" id="ARBA00022741"/>
    </source>
</evidence>
<proteinExistence type="inferred from homology"/>
<dbReference type="InterPro" id="IPR012310">
    <property type="entry name" value="DNA_ligase_ATP-dep_cent"/>
</dbReference>
<name>A0A2A2L5Y4_9BILA</name>
<dbReference type="InterPro" id="IPR036599">
    <property type="entry name" value="DNA_ligase_N_sf"/>
</dbReference>
<dbReference type="Pfam" id="PF04675">
    <property type="entry name" value="DNA_ligase_A_N"/>
    <property type="match status" value="1"/>
</dbReference>
<dbReference type="InterPro" id="IPR029710">
    <property type="entry name" value="LIG4"/>
</dbReference>
<evidence type="ECO:0000256" key="3">
    <source>
        <dbReference type="ARBA" id="ARBA00007572"/>
    </source>
</evidence>
<dbReference type="PANTHER" id="PTHR45997:SF1">
    <property type="entry name" value="DNA LIGASE 4"/>
    <property type="match status" value="1"/>
</dbReference>
<evidence type="ECO:0000256" key="11">
    <source>
        <dbReference type="ARBA" id="ARBA00023172"/>
    </source>
</evidence>
<dbReference type="Proteomes" id="UP000218231">
    <property type="component" value="Unassembled WGS sequence"/>
</dbReference>
<dbReference type="Pfam" id="PF01068">
    <property type="entry name" value="DNA_ligase_A_M"/>
    <property type="match status" value="1"/>
</dbReference>
<sequence>MPYLMFYEFVNTLEEIKRNERLDLKKIVFKREFGKWKEKNGEDDAITALKFMACSRNEEVKLGIGTEKISHVAARVMKTTPDQVRMKFGTSDSDKISTHFAKLLQPIRSKNDPSEQLTLKEAYDAIVEMKNIPYEKISTVLSKLVKQCSEKELKWIIAIMIRDVEGVMKFSASNIISFAKEDGNQTWINTRDLNQMFEMVEIGDDHLWQNFKPMLLSRPKDRYKWWSEVEKHCGKDFLMELKYDGEHVIMHKAGERFKWITRNGMDFSANYNMNISTRIRDFFKQTVDSCILDCELVKYSIKNKKIIRHQEKNDDGSTQSFRKITGNQDVVLAVIVFDVVYLNGEPLFEKPLVERKEILTRKILERQADDAIRIATWKTASTKHEVKDYFHKAMQDDEEGIVVKRRDSLYLKGSRDSRNGLYKLKPSLSPDVDLDLVAVGICQKKEGPSVMLAAKNKEDPTDVNFTVVKGIPLHMGLSRMLRDKFKQHCGKLLTKSPPNLFLRKASPSKTMKIGFIDPEKWVVFQIRTNGINEGKLVNAVLYKWRDDKEAVEADLLAVYRNYAKKIRSCKLPEEDDRPYWDKPARAKREALSKRSIAENHSCIEVKKIRLGSMASPIYGRKIYVRHGGGEMRNKLVDILSKFGALVFAEPTTNDGSRVDLMISTVNSGKAFAAEKAKVSDLTILHHPWVERCHKAQTIVQWDEEEELLQQGDLKWTDLKVPEDATCASTKGDTGQSTQNDQDMEEAEEDVEDDVVPESDHESVDEKGRDSDDEFDIIEHWNEDGTYEE</sequence>
<dbReference type="Gene3D" id="3.30.470.30">
    <property type="entry name" value="DNA ligase/mRNA capping enzyme"/>
    <property type="match status" value="1"/>
</dbReference>
<keyword evidence="13" id="KW-0539">Nucleus</keyword>
<comment type="caution">
    <text evidence="19">The sequence shown here is derived from an EMBL/GenBank/DDBJ whole genome shotgun (WGS) entry which is preliminary data.</text>
</comment>
<evidence type="ECO:0000256" key="13">
    <source>
        <dbReference type="ARBA" id="ARBA00023242"/>
    </source>
</evidence>
<dbReference type="CDD" id="cd07903">
    <property type="entry name" value="Adenylation_DNA_ligase_IV"/>
    <property type="match status" value="1"/>
</dbReference>
<dbReference type="GO" id="GO:0006310">
    <property type="term" value="P:DNA recombination"/>
    <property type="evidence" value="ECO:0007669"/>
    <property type="project" value="UniProtKB-KW"/>
</dbReference>
<feature type="region of interest" description="Disordered" evidence="16">
    <location>
        <begin position="724"/>
        <end position="788"/>
    </location>
</feature>
<dbReference type="GO" id="GO:0032807">
    <property type="term" value="C:DNA ligase IV complex"/>
    <property type="evidence" value="ECO:0007669"/>
    <property type="project" value="TreeGrafter"/>
</dbReference>
<dbReference type="InterPro" id="IPR001357">
    <property type="entry name" value="BRCT_dom"/>
</dbReference>
<evidence type="ECO:0000256" key="12">
    <source>
        <dbReference type="ARBA" id="ARBA00023204"/>
    </source>
</evidence>
<dbReference type="PROSITE" id="PS50160">
    <property type="entry name" value="DNA_LIGASE_A3"/>
    <property type="match status" value="1"/>
</dbReference>
<protein>
    <recommendedName>
        <fullName evidence="15">DNA ligase IV</fullName>
    </recommendedName>
    <alternativeName>
        <fullName evidence="14">Polydeoxyribonucleotide synthase [ATP] 4</fullName>
    </alternativeName>
</protein>
<keyword evidence="7" id="KW-0547">Nucleotide-binding</keyword>
<keyword evidence="20" id="KW-1185">Reference proteome</keyword>
<keyword evidence="4" id="KW-0436">Ligase</keyword>
<feature type="domain" description="BRCT" evidence="18">
    <location>
        <begin position="612"/>
        <end position="706"/>
    </location>
</feature>
<dbReference type="GO" id="GO:0005524">
    <property type="term" value="F:ATP binding"/>
    <property type="evidence" value="ECO:0007669"/>
    <property type="project" value="UniProtKB-KW"/>
</dbReference>
<accession>A0A2A2L5Y4</accession>
<evidence type="ECO:0000256" key="2">
    <source>
        <dbReference type="ARBA" id="ARBA00004123"/>
    </source>
</evidence>
<evidence type="ECO:0000256" key="5">
    <source>
        <dbReference type="ARBA" id="ARBA00022723"/>
    </source>
</evidence>